<feature type="domain" description="ABC-type transport auxiliary lipoprotein component" evidence="2">
    <location>
        <begin position="38"/>
        <end position="199"/>
    </location>
</feature>
<evidence type="ECO:0000313" key="4">
    <source>
        <dbReference type="Proteomes" id="UP001208938"/>
    </source>
</evidence>
<dbReference type="EMBL" id="JAPDFL010000001">
    <property type="protein sequence ID" value="MCW1933165.1"/>
    <property type="molecule type" value="Genomic_DNA"/>
</dbReference>
<comment type="caution">
    <text evidence="3">The sequence shown here is derived from an EMBL/GenBank/DDBJ whole genome shotgun (WGS) entry which is preliminary data.</text>
</comment>
<evidence type="ECO:0000259" key="2">
    <source>
        <dbReference type="Pfam" id="PF03886"/>
    </source>
</evidence>
<keyword evidence="3" id="KW-0449">Lipoprotein</keyword>
<evidence type="ECO:0000256" key="1">
    <source>
        <dbReference type="SAM" id="SignalP"/>
    </source>
</evidence>
<reference evidence="3 4" key="1">
    <citation type="submission" date="2022-10" db="EMBL/GenBank/DDBJ databases">
        <title>Pararhodobacter sp. nov., isolated from marine algae.</title>
        <authorList>
            <person name="Choi B.J."/>
            <person name="Kim J.M."/>
            <person name="Lee J.K."/>
            <person name="Choi D.G."/>
            <person name="Jeon C.O."/>
        </authorList>
    </citation>
    <scope>NUCLEOTIDE SEQUENCE [LARGE SCALE GENOMIC DNA]</scope>
    <source>
        <strain evidence="3 4">ZQ420</strain>
    </source>
</reference>
<evidence type="ECO:0000313" key="3">
    <source>
        <dbReference type="EMBL" id="MCW1933165.1"/>
    </source>
</evidence>
<dbReference type="SUPFAM" id="SSF159594">
    <property type="entry name" value="XCC0632-like"/>
    <property type="match status" value="1"/>
</dbReference>
<name>A0ABT3H0C9_9RHOB</name>
<dbReference type="RefSeq" id="WP_264506109.1">
    <property type="nucleotide sequence ID" value="NZ_JAPDFL010000001.1"/>
</dbReference>
<feature type="signal peptide" evidence="1">
    <location>
        <begin position="1"/>
        <end position="26"/>
    </location>
</feature>
<keyword evidence="4" id="KW-1185">Reference proteome</keyword>
<proteinExistence type="predicted"/>
<keyword evidence="1" id="KW-0732">Signal</keyword>
<feature type="chain" id="PRO_5046781850" evidence="1">
    <location>
        <begin position="27"/>
        <end position="211"/>
    </location>
</feature>
<sequence length="211" mass="22421">MTYASSIRTVLLAVCLPLLSGCGAISAINGATAALDVYELRVPADLPVATGRALQRDVVIELPTSGGALATDRIMVRPSPLQAQYLPDVRWSEPTPVMVQTLMLRTLDATQGLRYVGRRPLGASGDFAIVSELVDFQADLAPDANSATVEVRLIARIVRERDLGIVASRTFTASVPAASSDTPVLVDAFDAAVAQVMRDFAPWAMTAVRVN</sequence>
<organism evidence="3 4">
    <name type="scientific">Pararhodobacter zhoushanensis</name>
    <dbReference type="NCBI Taxonomy" id="2479545"/>
    <lineage>
        <taxon>Bacteria</taxon>
        <taxon>Pseudomonadati</taxon>
        <taxon>Pseudomonadota</taxon>
        <taxon>Alphaproteobacteria</taxon>
        <taxon>Rhodobacterales</taxon>
        <taxon>Paracoccaceae</taxon>
        <taxon>Pararhodobacter</taxon>
    </lineage>
</organism>
<dbReference type="Proteomes" id="UP001208938">
    <property type="component" value="Unassembled WGS sequence"/>
</dbReference>
<protein>
    <submittedName>
        <fullName evidence="3">ABC-type transport auxiliary lipoprotein family protein</fullName>
    </submittedName>
</protein>
<gene>
    <name evidence="3" type="ORF">OKW52_13080</name>
</gene>
<dbReference type="Gene3D" id="3.40.50.10610">
    <property type="entry name" value="ABC-type transport auxiliary lipoprotein component"/>
    <property type="match status" value="1"/>
</dbReference>
<dbReference type="InterPro" id="IPR005586">
    <property type="entry name" value="ABC_trans_aux"/>
</dbReference>
<accession>A0ABT3H0C9</accession>
<dbReference type="Pfam" id="PF03886">
    <property type="entry name" value="ABC_trans_aux"/>
    <property type="match status" value="1"/>
</dbReference>